<feature type="signal peptide" evidence="1">
    <location>
        <begin position="1"/>
        <end position="25"/>
    </location>
</feature>
<dbReference type="PROSITE" id="PS51257">
    <property type="entry name" value="PROKAR_LIPOPROTEIN"/>
    <property type="match status" value="1"/>
</dbReference>
<sequence length="322" mass="33997">MTMKKMNLSLLAVALLAVACGGASGNNKEQPELREGEGQVQLPLVSTNSNGQGFRLVGATFEITGPVNQTITDTTADALTINLPAGGYTIELRGNYHVERVVPNAAGEPIQATLVSPNPMSFTVAEGQSRTVRFVFKTPAMVGTDIGFEVDTGGWITGTLQFTALESSSNTLFQSLVGTTVPFTISYASATLTKVPSSSGDSRLLRVTTSPVVVQFGGFYSALLSETVAPSLSGQVLNYSLVSSDSSAGVIRVDYLDNAFYQPALQYQLQMNGYSPPFPGQTDAEGYPLPQAFQIDGTFVLRNVKNTSAGVRGRMIATGSPL</sequence>
<evidence type="ECO:0000313" key="3">
    <source>
        <dbReference type="Proteomes" id="UP000011131"/>
    </source>
</evidence>
<dbReference type="HOGENOM" id="CLU_896334_0_0_7"/>
<organism evidence="2 3">
    <name type="scientific">Myxococcus stipitatus (strain DSM 14675 / JCM 12634 / Mx s8)</name>
    <dbReference type="NCBI Taxonomy" id="1278073"/>
    <lineage>
        <taxon>Bacteria</taxon>
        <taxon>Pseudomonadati</taxon>
        <taxon>Myxococcota</taxon>
        <taxon>Myxococcia</taxon>
        <taxon>Myxococcales</taxon>
        <taxon>Cystobacterineae</taxon>
        <taxon>Myxococcaceae</taxon>
        <taxon>Myxococcus</taxon>
    </lineage>
</organism>
<keyword evidence="1" id="KW-0732">Signal</keyword>
<accession>L7UFE6</accession>
<dbReference type="AlphaFoldDB" id="L7UFE6"/>
<keyword evidence="3" id="KW-1185">Reference proteome</keyword>
<gene>
    <name evidence="2" type="ordered locus">MYSTI_03868</name>
</gene>
<name>L7UFE6_MYXSD</name>
<dbReference type="RefSeq" id="WP_015349434.1">
    <property type="nucleotide sequence ID" value="NC_020126.1"/>
</dbReference>
<dbReference type="PATRIC" id="fig|1278073.3.peg.3937"/>
<protein>
    <recommendedName>
        <fullName evidence="4">Lipoprotein</fullName>
    </recommendedName>
</protein>
<proteinExistence type="predicted"/>
<dbReference type="Proteomes" id="UP000011131">
    <property type="component" value="Chromosome"/>
</dbReference>
<dbReference type="STRING" id="1278073.MYSTI_03868"/>
<evidence type="ECO:0000313" key="2">
    <source>
        <dbReference type="EMBL" id="AGC45174.1"/>
    </source>
</evidence>
<dbReference type="EMBL" id="CP004025">
    <property type="protein sequence ID" value="AGC45174.1"/>
    <property type="molecule type" value="Genomic_DNA"/>
</dbReference>
<dbReference type="KEGG" id="msd:MYSTI_03868"/>
<reference evidence="2 3" key="1">
    <citation type="journal article" date="2013" name="Genome Announc.">
        <title>Complete genome sequence of Myxococcus stipitatus strain DSM 14675, a fruiting myxobacterium.</title>
        <authorList>
            <person name="Huntley S."/>
            <person name="Kneip S."/>
            <person name="Treuner-Lange A."/>
            <person name="Sogaard-Andersen L."/>
        </authorList>
    </citation>
    <scope>NUCLEOTIDE SEQUENCE [LARGE SCALE GENOMIC DNA]</scope>
    <source>
        <strain evidence="3">DSM 14675 / JCM 12634 / Mx s8</strain>
    </source>
</reference>
<evidence type="ECO:0000256" key="1">
    <source>
        <dbReference type="SAM" id="SignalP"/>
    </source>
</evidence>
<evidence type="ECO:0008006" key="4">
    <source>
        <dbReference type="Google" id="ProtNLM"/>
    </source>
</evidence>
<dbReference type="OrthoDB" id="5501982at2"/>
<feature type="chain" id="PRO_5003984295" description="Lipoprotein" evidence="1">
    <location>
        <begin position="26"/>
        <end position="322"/>
    </location>
</feature>